<sequence precursor="true">MMPSGLTVILVVLLNSFLYRNTTPPIRRMPATMPTVKSFAIAPMTRKLMSQPKNTIPVLKTNMAALKCAP</sequence>
<dbReference type="AlphaFoldDB" id="R0E164"/>
<protein>
    <submittedName>
        <fullName evidence="1">Uncharacterized protein</fullName>
    </submittedName>
</protein>
<proteinExistence type="predicted"/>
<gene>
    <name evidence="1" type="ORF">OR214_04714</name>
</gene>
<dbReference type="Proteomes" id="UP000013280">
    <property type="component" value="Unassembled WGS sequence"/>
</dbReference>
<evidence type="ECO:0000313" key="1">
    <source>
        <dbReference type="EMBL" id="ENZ75272.1"/>
    </source>
</evidence>
<reference evidence="1 2" key="1">
    <citation type="journal article" date="2013" name="Genome Announc.">
        <title>Draft Genome Sequence for Ralstonia sp. Strain OR214, a Bacterium with Potential for Bioremediation.</title>
        <authorList>
            <person name="Utturkar S.M."/>
            <person name="Bollmann A."/>
            <person name="Brzoska R.M."/>
            <person name="Klingeman D.M."/>
            <person name="Epstein S.E."/>
            <person name="Palumbo A.V."/>
            <person name="Brown S.D."/>
        </authorList>
    </citation>
    <scope>NUCLEOTIDE SEQUENCE [LARGE SCALE GENOMIC DNA]</scope>
    <source>
        <strain evidence="1 2">OR214</strain>
    </source>
</reference>
<evidence type="ECO:0000313" key="2">
    <source>
        <dbReference type="Proteomes" id="UP000013280"/>
    </source>
</evidence>
<organism evidence="1 2">
    <name type="scientific">Ralstonia pickettii OR214</name>
    <dbReference type="NCBI Taxonomy" id="1264675"/>
    <lineage>
        <taxon>Bacteria</taxon>
        <taxon>Pseudomonadati</taxon>
        <taxon>Pseudomonadota</taxon>
        <taxon>Betaproteobacteria</taxon>
        <taxon>Burkholderiales</taxon>
        <taxon>Burkholderiaceae</taxon>
        <taxon>Ralstonia</taxon>
    </lineage>
</organism>
<accession>R0E164</accession>
<dbReference type="EMBL" id="APMQ01000018">
    <property type="protein sequence ID" value="ENZ75272.1"/>
    <property type="molecule type" value="Genomic_DNA"/>
</dbReference>
<comment type="caution">
    <text evidence="1">The sequence shown here is derived from an EMBL/GenBank/DDBJ whole genome shotgun (WGS) entry which is preliminary data.</text>
</comment>
<name>R0E164_RALPI</name>